<dbReference type="InterPro" id="IPR036388">
    <property type="entry name" value="WH-like_DNA-bd_sf"/>
</dbReference>
<keyword evidence="3" id="KW-1185">Reference proteome</keyword>
<evidence type="ECO:0000259" key="1">
    <source>
        <dbReference type="Pfam" id="PF01726"/>
    </source>
</evidence>
<protein>
    <submittedName>
        <fullName evidence="2">Transcriptional regulator</fullName>
    </submittedName>
</protein>
<proteinExistence type="predicted"/>
<organism evidence="2 3">
    <name type="scientific">Paenibacillus filicis</name>
    <dbReference type="NCBI Taxonomy" id="669464"/>
    <lineage>
        <taxon>Bacteria</taxon>
        <taxon>Bacillati</taxon>
        <taxon>Bacillota</taxon>
        <taxon>Bacilli</taxon>
        <taxon>Bacillales</taxon>
        <taxon>Paenibacillaceae</taxon>
        <taxon>Paenibacillus</taxon>
    </lineage>
</organism>
<dbReference type="EMBL" id="JBBPCC010000006">
    <property type="protein sequence ID" value="MEK8128631.1"/>
    <property type="molecule type" value="Genomic_DNA"/>
</dbReference>
<sequence>MEREQLSKRQEDILSVIAHYAALNGYPPTFREVADLVGLQSSSTIHGHLERLKKKGLLDWEESKPRTLRIL</sequence>
<dbReference type="InterPro" id="IPR050077">
    <property type="entry name" value="LexA_repressor"/>
</dbReference>
<accession>A0ABU9DID9</accession>
<dbReference type="Gene3D" id="1.10.10.10">
    <property type="entry name" value="Winged helix-like DNA-binding domain superfamily/Winged helix DNA-binding domain"/>
    <property type="match status" value="1"/>
</dbReference>
<dbReference type="Proteomes" id="UP001469365">
    <property type="component" value="Unassembled WGS sequence"/>
</dbReference>
<evidence type="ECO:0000313" key="2">
    <source>
        <dbReference type="EMBL" id="MEK8128631.1"/>
    </source>
</evidence>
<dbReference type="InterPro" id="IPR006199">
    <property type="entry name" value="LexA_DNA-bd_dom"/>
</dbReference>
<dbReference type="InterPro" id="IPR036390">
    <property type="entry name" value="WH_DNA-bd_sf"/>
</dbReference>
<evidence type="ECO:0000313" key="3">
    <source>
        <dbReference type="Proteomes" id="UP001469365"/>
    </source>
</evidence>
<dbReference type="RefSeq" id="WP_341415708.1">
    <property type="nucleotide sequence ID" value="NZ_JBBPCC010000006.1"/>
</dbReference>
<gene>
    <name evidence="2" type="ORF">WMW72_12010</name>
</gene>
<feature type="domain" description="LexA repressor DNA-binding" evidence="1">
    <location>
        <begin position="4"/>
        <end position="67"/>
    </location>
</feature>
<name>A0ABU9DID9_9BACL</name>
<dbReference type="Pfam" id="PF01726">
    <property type="entry name" value="LexA_DNA_bind"/>
    <property type="match status" value="1"/>
</dbReference>
<dbReference type="PANTHER" id="PTHR33516">
    <property type="entry name" value="LEXA REPRESSOR"/>
    <property type="match status" value="1"/>
</dbReference>
<dbReference type="SUPFAM" id="SSF46785">
    <property type="entry name" value="Winged helix' DNA-binding domain"/>
    <property type="match status" value="1"/>
</dbReference>
<comment type="caution">
    <text evidence="2">The sequence shown here is derived from an EMBL/GenBank/DDBJ whole genome shotgun (WGS) entry which is preliminary data.</text>
</comment>
<dbReference type="PANTHER" id="PTHR33516:SF2">
    <property type="entry name" value="LEXA REPRESSOR-RELATED"/>
    <property type="match status" value="1"/>
</dbReference>
<reference evidence="2 3" key="1">
    <citation type="submission" date="2024-04" db="EMBL/GenBank/DDBJ databases">
        <title>draft genome sequnece of Paenibacillus filicis.</title>
        <authorList>
            <person name="Kim D.-U."/>
        </authorList>
    </citation>
    <scope>NUCLEOTIDE SEQUENCE [LARGE SCALE GENOMIC DNA]</scope>
    <source>
        <strain evidence="2 3">KACC14197</strain>
    </source>
</reference>